<evidence type="ECO:0000313" key="2">
    <source>
        <dbReference type="Proteomes" id="UP000439903"/>
    </source>
</evidence>
<comment type="caution">
    <text evidence="1">The sequence shown here is derived from an EMBL/GenBank/DDBJ whole genome shotgun (WGS) entry which is preliminary data.</text>
</comment>
<accession>A0A8H4ELH2</accession>
<protein>
    <submittedName>
        <fullName evidence="1">Uncharacterized protein</fullName>
    </submittedName>
</protein>
<dbReference type="EMBL" id="WTPW01000444">
    <property type="protein sequence ID" value="KAF0510998.1"/>
    <property type="molecule type" value="Genomic_DNA"/>
</dbReference>
<name>A0A8H4ELH2_GIGMA</name>
<organism evidence="1 2">
    <name type="scientific">Gigaspora margarita</name>
    <dbReference type="NCBI Taxonomy" id="4874"/>
    <lineage>
        <taxon>Eukaryota</taxon>
        <taxon>Fungi</taxon>
        <taxon>Fungi incertae sedis</taxon>
        <taxon>Mucoromycota</taxon>
        <taxon>Glomeromycotina</taxon>
        <taxon>Glomeromycetes</taxon>
        <taxon>Diversisporales</taxon>
        <taxon>Gigasporaceae</taxon>
        <taxon>Gigaspora</taxon>
    </lineage>
</organism>
<dbReference type="Proteomes" id="UP000439903">
    <property type="component" value="Unassembled WGS sequence"/>
</dbReference>
<dbReference type="AlphaFoldDB" id="A0A8H4ELH2"/>
<sequence length="72" mass="8141">MNVKQNEDLMRAASSNISNKSININNIEEQNQIVYEHIQYVQEHGQGSSSNMTMNNENDADAIQLINQGTIF</sequence>
<keyword evidence="2" id="KW-1185">Reference proteome</keyword>
<evidence type="ECO:0000313" key="1">
    <source>
        <dbReference type="EMBL" id="KAF0510998.1"/>
    </source>
</evidence>
<gene>
    <name evidence="1" type="ORF">F8M41_018378</name>
</gene>
<reference evidence="1 2" key="1">
    <citation type="journal article" date="2019" name="Environ. Microbiol.">
        <title>At the nexus of three kingdoms: the genome of the mycorrhizal fungus Gigaspora margarita provides insights into plant, endobacterial and fungal interactions.</title>
        <authorList>
            <person name="Venice F."/>
            <person name="Ghignone S."/>
            <person name="Salvioli di Fossalunga A."/>
            <person name="Amselem J."/>
            <person name="Novero M."/>
            <person name="Xianan X."/>
            <person name="Sedzielewska Toro K."/>
            <person name="Morin E."/>
            <person name="Lipzen A."/>
            <person name="Grigoriev I.V."/>
            <person name="Henrissat B."/>
            <person name="Martin F.M."/>
            <person name="Bonfante P."/>
        </authorList>
    </citation>
    <scope>NUCLEOTIDE SEQUENCE [LARGE SCALE GENOMIC DNA]</scope>
    <source>
        <strain evidence="1 2">BEG34</strain>
    </source>
</reference>
<proteinExistence type="predicted"/>